<evidence type="ECO:0000313" key="17">
    <source>
        <dbReference type="Proteomes" id="UP001604277"/>
    </source>
</evidence>
<comment type="caution">
    <text evidence="16">The sequence shown here is derived from an EMBL/GenBank/DDBJ whole genome shotgun (WGS) entry which is preliminary data.</text>
</comment>
<dbReference type="GO" id="GO:0016020">
    <property type="term" value="C:membrane"/>
    <property type="evidence" value="ECO:0007669"/>
    <property type="project" value="UniProtKB-SubCell"/>
</dbReference>
<evidence type="ECO:0000259" key="15">
    <source>
        <dbReference type="PROSITE" id="PS50011"/>
    </source>
</evidence>
<evidence type="ECO:0000256" key="5">
    <source>
        <dbReference type="ARBA" id="ARBA00022729"/>
    </source>
</evidence>
<feature type="signal peptide" evidence="14">
    <location>
        <begin position="1"/>
        <end position="25"/>
    </location>
</feature>
<feature type="binding site" evidence="12">
    <location>
        <position position="372"/>
    </location>
    <ligand>
        <name>ATP</name>
        <dbReference type="ChEBI" id="CHEBI:30616"/>
    </ligand>
</feature>
<evidence type="ECO:0000256" key="14">
    <source>
        <dbReference type="SAM" id="SignalP"/>
    </source>
</evidence>
<keyword evidence="5 14" id="KW-0732">Signal</keyword>
<organism evidence="16 17">
    <name type="scientific">Forsythia ovata</name>
    <dbReference type="NCBI Taxonomy" id="205694"/>
    <lineage>
        <taxon>Eukaryota</taxon>
        <taxon>Viridiplantae</taxon>
        <taxon>Streptophyta</taxon>
        <taxon>Embryophyta</taxon>
        <taxon>Tracheophyta</taxon>
        <taxon>Spermatophyta</taxon>
        <taxon>Magnoliopsida</taxon>
        <taxon>eudicotyledons</taxon>
        <taxon>Gunneridae</taxon>
        <taxon>Pentapetalae</taxon>
        <taxon>asterids</taxon>
        <taxon>lamiids</taxon>
        <taxon>Lamiales</taxon>
        <taxon>Oleaceae</taxon>
        <taxon>Forsythieae</taxon>
        <taxon>Forsythia</taxon>
    </lineage>
</organism>
<dbReference type="EMBL" id="JBFOLJ010000003">
    <property type="protein sequence ID" value="KAL2550732.1"/>
    <property type="molecule type" value="Genomic_DNA"/>
</dbReference>
<feature type="domain" description="Protein kinase" evidence="15">
    <location>
        <begin position="344"/>
        <end position="624"/>
    </location>
</feature>
<evidence type="ECO:0000256" key="1">
    <source>
        <dbReference type="ARBA" id="ARBA00004479"/>
    </source>
</evidence>
<dbReference type="InterPro" id="IPR017441">
    <property type="entry name" value="Protein_kinase_ATP_BS"/>
</dbReference>
<dbReference type="InterPro" id="IPR011009">
    <property type="entry name" value="Kinase-like_dom_sf"/>
</dbReference>
<keyword evidence="6 12" id="KW-0547">Nucleotide-binding</keyword>
<keyword evidence="9 13" id="KW-1133">Transmembrane helix</keyword>
<keyword evidence="11" id="KW-0325">Glycoprotein</keyword>
<dbReference type="InterPro" id="IPR008271">
    <property type="entry name" value="Ser/Thr_kinase_AS"/>
</dbReference>
<accession>A0ABD1WM76</accession>
<evidence type="ECO:0000256" key="11">
    <source>
        <dbReference type="ARBA" id="ARBA00023180"/>
    </source>
</evidence>
<dbReference type="Proteomes" id="UP001604277">
    <property type="component" value="Unassembled WGS sequence"/>
</dbReference>
<sequence length="669" mass="75925">MLRETFLLECLSSLIIVQLLQTSSASHNTQCNSSACGKIPIISYPFRLKEDPKHCGDSSYELVCENNTASLYINSNKYHVQAIDYLNFTIHLVDAALKNDICSFPQYSLSRYNFYNNYPYSTYNLTKSEDLPKLSWPITFMSCPYPVNSSMFLETSHCDNMFYASNASYSSTRRYTYVKVGDLNVSDVRDMCSIDLIVMTSWPFKDVNNISLSEIHGSLIYGFELSWYAVKISYCKKKKSCPPCYSNRRGYNHLCGFYYYYPSNLLEEIIYGRIETVLILCCYGIMINIAARILIGIPFMLGLLIYKLRRRHLSMFHVIESFLQSQNNLMPIRYSYSDIKKMTKGFREKLGEGGYGSVYKGKLRSGRDVAVKILGKSKANGQDFINEVATIGRIHHVNVVRLVGYSADMSKWALVYDFMPFGSLEKYLSCQQGETHSLSWEKKHAIALGVARGIEYLHRGCDMRILHFDIKPHNVLLDQNFTPKVSDFGLAKSYPTGKSIVTITAARGTIGYVAPELINRCIGAVSYKADVYSFGMLLMALVGLNRDCIENMEQSSQYFPDWIYDRFNKGKDIEIGDANEYGYEGRTITRKMTIVALWCIQMNPVDRPSMSKVVEMLESEAETLQIPPQPSLPPLQVAPNEDQTWETDSTDSIALLCSASGSVNLEVEA</sequence>
<evidence type="ECO:0000256" key="6">
    <source>
        <dbReference type="ARBA" id="ARBA00022741"/>
    </source>
</evidence>
<keyword evidence="4 13" id="KW-0812">Transmembrane</keyword>
<feature type="transmembrane region" description="Helical" evidence="13">
    <location>
        <begin position="283"/>
        <end position="306"/>
    </location>
</feature>
<feature type="chain" id="PRO_5044894294" evidence="14">
    <location>
        <begin position="26"/>
        <end position="669"/>
    </location>
</feature>
<evidence type="ECO:0000256" key="3">
    <source>
        <dbReference type="ARBA" id="ARBA00022679"/>
    </source>
</evidence>
<keyword evidence="10 13" id="KW-0472">Membrane</keyword>
<gene>
    <name evidence="16" type="ORF">Fot_12262</name>
</gene>
<keyword evidence="17" id="KW-1185">Reference proteome</keyword>
<evidence type="ECO:0000256" key="4">
    <source>
        <dbReference type="ARBA" id="ARBA00022692"/>
    </source>
</evidence>
<evidence type="ECO:0000313" key="16">
    <source>
        <dbReference type="EMBL" id="KAL2550732.1"/>
    </source>
</evidence>
<dbReference type="FunFam" id="3.30.200.20:FF:000178">
    <property type="entry name" value="serine/threonine-protein kinase PBS1-like"/>
    <property type="match status" value="1"/>
</dbReference>
<evidence type="ECO:0000256" key="10">
    <source>
        <dbReference type="ARBA" id="ARBA00023136"/>
    </source>
</evidence>
<evidence type="ECO:0000256" key="2">
    <source>
        <dbReference type="ARBA" id="ARBA00022527"/>
    </source>
</evidence>
<dbReference type="FunFam" id="1.10.510.10:FF:000590">
    <property type="entry name" value="PR5-like receptor kinase"/>
    <property type="match status" value="1"/>
</dbReference>
<dbReference type="Pfam" id="PF00069">
    <property type="entry name" value="Pkinase"/>
    <property type="match status" value="1"/>
</dbReference>
<dbReference type="Gene3D" id="1.10.510.10">
    <property type="entry name" value="Transferase(Phosphotransferase) domain 1"/>
    <property type="match status" value="1"/>
</dbReference>
<comment type="subcellular location">
    <subcellularLocation>
        <location evidence="1">Membrane</location>
        <topology evidence="1">Single-pass type I membrane protein</topology>
    </subcellularLocation>
</comment>
<dbReference type="GO" id="GO:0004674">
    <property type="term" value="F:protein serine/threonine kinase activity"/>
    <property type="evidence" value="ECO:0007669"/>
    <property type="project" value="UniProtKB-KW"/>
</dbReference>
<reference evidence="17" key="1">
    <citation type="submission" date="2024-07" db="EMBL/GenBank/DDBJ databases">
        <title>Two chromosome-level genome assemblies of Korean endemic species Abeliophyllum distichum and Forsythia ovata (Oleaceae).</title>
        <authorList>
            <person name="Jang H."/>
        </authorList>
    </citation>
    <scope>NUCLEOTIDE SEQUENCE [LARGE SCALE GENOMIC DNA]</scope>
</reference>
<evidence type="ECO:0000256" key="9">
    <source>
        <dbReference type="ARBA" id="ARBA00022989"/>
    </source>
</evidence>
<protein>
    <submittedName>
        <fullName evidence="16">Protein kinase superfamily protein</fullName>
    </submittedName>
</protein>
<dbReference type="Gene3D" id="3.30.200.20">
    <property type="entry name" value="Phosphorylase Kinase, domain 1"/>
    <property type="match status" value="1"/>
</dbReference>
<dbReference type="AlphaFoldDB" id="A0ABD1WM76"/>
<dbReference type="Pfam" id="PF13947">
    <property type="entry name" value="GUB_WAK_bind"/>
    <property type="match status" value="1"/>
</dbReference>
<name>A0ABD1WM76_9LAMI</name>
<keyword evidence="8 12" id="KW-0067">ATP-binding</keyword>
<evidence type="ECO:0000256" key="12">
    <source>
        <dbReference type="PROSITE-ProRule" id="PRU10141"/>
    </source>
</evidence>
<evidence type="ECO:0000256" key="8">
    <source>
        <dbReference type="ARBA" id="ARBA00022840"/>
    </source>
</evidence>
<dbReference type="InterPro" id="IPR025287">
    <property type="entry name" value="WAK_GUB"/>
</dbReference>
<keyword evidence="7 16" id="KW-0418">Kinase</keyword>
<dbReference type="SUPFAM" id="SSF56112">
    <property type="entry name" value="Protein kinase-like (PK-like)"/>
    <property type="match status" value="1"/>
</dbReference>
<evidence type="ECO:0000256" key="7">
    <source>
        <dbReference type="ARBA" id="ARBA00022777"/>
    </source>
</evidence>
<dbReference type="PROSITE" id="PS00107">
    <property type="entry name" value="PROTEIN_KINASE_ATP"/>
    <property type="match status" value="1"/>
</dbReference>
<dbReference type="PROSITE" id="PS50011">
    <property type="entry name" value="PROTEIN_KINASE_DOM"/>
    <property type="match status" value="1"/>
</dbReference>
<evidence type="ECO:0000256" key="13">
    <source>
        <dbReference type="SAM" id="Phobius"/>
    </source>
</evidence>
<keyword evidence="3" id="KW-0808">Transferase</keyword>
<dbReference type="InterPro" id="IPR000719">
    <property type="entry name" value="Prot_kinase_dom"/>
</dbReference>
<dbReference type="PROSITE" id="PS00108">
    <property type="entry name" value="PROTEIN_KINASE_ST"/>
    <property type="match status" value="1"/>
</dbReference>
<dbReference type="GO" id="GO:0005524">
    <property type="term" value="F:ATP binding"/>
    <property type="evidence" value="ECO:0007669"/>
    <property type="project" value="UniProtKB-UniRule"/>
</dbReference>
<dbReference type="InterPro" id="IPR045874">
    <property type="entry name" value="LRK10/LRL21-25-like"/>
</dbReference>
<proteinExistence type="predicted"/>
<dbReference type="SMART" id="SM00220">
    <property type="entry name" value="S_TKc"/>
    <property type="match status" value="1"/>
</dbReference>
<keyword evidence="2" id="KW-0723">Serine/threonine-protein kinase</keyword>
<dbReference type="PANTHER" id="PTHR27009">
    <property type="entry name" value="RUST RESISTANCE KINASE LR10-RELATED"/>
    <property type="match status" value="1"/>
</dbReference>